<dbReference type="EMBL" id="FOCT01000004">
    <property type="protein sequence ID" value="SEN43356.1"/>
    <property type="molecule type" value="Genomic_DNA"/>
</dbReference>
<dbReference type="GO" id="GO:0009318">
    <property type="term" value="C:exodeoxyribonuclease VII complex"/>
    <property type="evidence" value="ECO:0007669"/>
    <property type="project" value="UniProtKB-UniRule"/>
</dbReference>
<evidence type="ECO:0000256" key="6">
    <source>
        <dbReference type="RuleBase" id="RU004355"/>
    </source>
</evidence>
<comment type="subunit">
    <text evidence="5">Heterooligomer composed of large and small subunits.</text>
</comment>
<evidence type="ECO:0000259" key="8">
    <source>
        <dbReference type="Pfam" id="PF13742"/>
    </source>
</evidence>
<dbReference type="PANTHER" id="PTHR30008:SF0">
    <property type="entry name" value="EXODEOXYRIBONUCLEASE 7 LARGE SUBUNIT"/>
    <property type="match status" value="1"/>
</dbReference>
<dbReference type="InterPro" id="IPR025824">
    <property type="entry name" value="OB-fold_nuc-bd_dom"/>
</dbReference>
<feature type="domain" description="Exonuclease VII large subunit C-terminal" evidence="7">
    <location>
        <begin position="130"/>
        <end position="440"/>
    </location>
</feature>
<keyword evidence="2 5" id="KW-0540">Nuclease</keyword>
<protein>
    <recommendedName>
        <fullName evidence="5">Exodeoxyribonuclease 7 large subunit</fullName>
        <ecNumber evidence="5">3.1.11.6</ecNumber>
    </recommendedName>
    <alternativeName>
        <fullName evidence="5">Exodeoxyribonuclease VII large subunit</fullName>
        <shortName evidence="5">Exonuclease VII large subunit</shortName>
    </alternativeName>
</protein>
<dbReference type="InterPro" id="IPR020579">
    <property type="entry name" value="Exonuc_VII_lsu_C"/>
</dbReference>
<evidence type="ECO:0000313" key="10">
    <source>
        <dbReference type="Proteomes" id="UP000183898"/>
    </source>
</evidence>
<comment type="catalytic activity">
    <reaction evidence="5 6">
        <text>Exonucleolytic cleavage in either 5'- to 3'- or 3'- to 5'-direction to yield nucleoside 5'-phosphates.</text>
        <dbReference type="EC" id="3.1.11.6"/>
    </reaction>
</comment>
<dbReference type="HAMAP" id="MF_00378">
    <property type="entry name" value="Exonuc_7_L"/>
    <property type="match status" value="1"/>
</dbReference>
<evidence type="ECO:0000259" key="7">
    <source>
        <dbReference type="Pfam" id="PF02601"/>
    </source>
</evidence>
<dbReference type="AlphaFoldDB" id="A0A1H8GH61"/>
<evidence type="ECO:0000256" key="3">
    <source>
        <dbReference type="ARBA" id="ARBA00022801"/>
    </source>
</evidence>
<evidence type="ECO:0000256" key="1">
    <source>
        <dbReference type="ARBA" id="ARBA00022490"/>
    </source>
</evidence>
<dbReference type="GO" id="GO:0008855">
    <property type="term" value="F:exodeoxyribonuclease VII activity"/>
    <property type="evidence" value="ECO:0007669"/>
    <property type="project" value="UniProtKB-UniRule"/>
</dbReference>
<dbReference type="RefSeq" id="WP_074745479.1">
    <property type="nucleotide sequence ID" value="NZ_FOCT01000004.1"/>
</dbReference>
<sequence>MNHVLEMGFERAVMSVSELNRNAKELLEQAFPLSWVAGEISNIKCYGSGHWYFSLKDEIAQVRCVMFREKNQYLDWQPRDGMRVEVRALVTLYHARGDFQLNIETIRHAGLGSLFEAFEQLKARLGKEGLFDSERKKPLPEFPKQIGIITSPAAAALHDVLSTLQRRMPSVPIIVYPTLVQGAGASVRIAGAIQTAASRAECDVLILCRGGGSLEDLWAFNEEVVARAIAACSIPIVSGVGHETDFTIADFVADVRAPTPTGASQLVCPDRAELARRGEILCGRMHRAMQRRIESRMQHTDMLGCRLVHPGKRIEAQLAQLARLRERLESTWLRHAKERHWRLRELQQRMKIARPDIPRLEERQQELGLRLQRAIASRIETLGMHLQRREANLSHLNPDSVLARGYSIAYTPDGTVLRRNDQVDVGDVIQVTFAKGWSKASVMEKGE</sequence>
<comment type="similarity">
    <text evidence="5 6">Belongs to the XseA family.</text>
</comment>
<feature type="domain" description="OB-fold nucleic acid binding" evidence="8">
    <location>
        <begin position="14"/>
        <end position="107"/>
    </location>
</feature>
<keyword evidence="3 5" id="KW-0378">Hydrolase</keyword>
<accession>A0A1H8GH61</accession>
<dbReference type="Pfam" id="PF13742">
    <property type="entry name" value="tRNA_anti_2"/>
    <property type="match status" value="1"/>
</dbReference>
<keyword evidence="1 5" id="KW-0963">Cytoplasm</keyword>
<reference evidence="9 10" key="1">
    <citation type="submission" date="2016-10" db="EMBL/GenBank/DDBJ databases">
        <authorList>
            <person name="de Groot N.N."/>
        </authorList>
    </citation>
    <scope>NUCLEOTIDE SEQUENCE [LARGE SCALE GENOMIC DNA]</scope>
    <source>
        <strain evidence="9 10">Nl18</strain>
    </source>
</reference>
<comment type="function">
    <text evidence="5">Bidirectionally degrades single-stranded DNA into large acid-insoluble oligonucleotides, which are then degraded further into small acid-soluble oligonucleotides.</text>
</comment>
<dbReference type="Proteomes" id="UP000183898">
    <property type="component" value="Unassembled WGS sequence"/>
</dbReference>
<dbReference type="EC" id="3.1.11.6" evidence="5"/>
<name>A0A1H8GH61_9PROT</name>
<dbReference type="GO" id="GO:0003676">
    <property type="term" value="F:nucleic acid binding"/>
    <property type="evidence" value="ECO:0007669"/>
    <property type="project" value="InterPro"/>
</dbReference>
<gene>
    <name evidence="5" type="primary">xseA</name>
    <name evidence="9" type="ORF">SAMN05216404_104206</name>
</gene>
<dbReference type="InterPro" id="IPR003753">
    <property type="entry name" value="Exonuc_VII_L"/>
</dbReference>
<organism evidence="9 10">
    <name type="scientific">Nitrosospira multiformis</name>
    <dbReference type="NCBI Taxonomy" id="1231"/>
    <lineage>
        <taxon>Bacteria</taxon>
        <taxon>Pseudomonadati</taxon>
        <taxon>Pseudomonadota</taxon>
        <taxon>Betaproteobacteria</taxon>
        <taxon>Nitrosomonadales</taxon>
        <taxon>Nitrosomonadaceae</taxon>
        <taxon>Nitrosospira</taxon>
    </lineage>
</organism>
<dbReference type="Pfam" id="PF02601">
    <property type="entry name" value="Exonuc_VII_L"/>
    <property type="match status" value="1"/>
</dbReference>
<dbReference type="CDD" id="cd04489">
    <property type="entry name" value="ExoVII_LU_OBF"/>
    <property type="match status" value="1"/>
</dbReference>
<evidence type="ECO:0000256" key="5">
    <source>
        <dbReference type="HAMAP-Rule" id="MF_00378"/>
    </source>
</evidence>
<evidence type="ECO:0000256" key="2">
    <source>
        <dbReference type="ARBA" id="ARBA00022722"/>
    </source>
</evidence>
<dbReference type="GO" id="GO:0005737">
    <property type="term" value="C:cytoplasm"/>
    <property type="evidence" value="ECO:0007669"/>
    <property type="project" value="UniProtKB-SubCell"/>
</dbReference>
<dbReference type="NCBIfam" id="TIGR00237">
    <property type="entry name" value="xseA"/>
    <property type="match status" value="1"/>
</dbReference>
<dbReference type="GO" id="GO:0006308">
    <property type="term" value="P:DNA catabolic process"/>
    <property type="evidence" value="ECO:0007669"/>
    <property type="project" value="UniProtKB-UniRule"/>
</dbReference>
<proteinExistence type="inferred from homology"/>
<evidence type="ECO:0000256" key="4">
    <source>
        <dbReference type="ARBA" id="ARBA00022839"/>
    </source>
</evidence>
<keyword evidence="4 5" id="KW-0269">Exonuclease</keyword>
<comment type="subcellular location">
    <subcellularLocation>
        <location evidence="5 6">Cytoplasm</location>
    </subcellularLocation>
</comment>
<dbReference type="PANTHER" id="PTHR30008">
    <property type="entry name" value="EXODEOXYRIBONUCLEASE 7 LARGE SUBUNIT"/>
    <property type="match status" value="1"/>
</dbReference>
<evidence type="ECO:0000313" key="9">
    <source>
        <dbReference type="EMBL" id="SEN43356.1"/>
    </source>
</evidence>